<dbReference type="SMART" id="SM00347">
    <property type="entry name" value="HTH_MARR"/>
    <property type="match status" value="1"/>
</dbReference>
<organism evidence="3 4">
    <name type="scientific">Promicromonospora kroppenstedtii</name>
    <dbReference type="NCBI Taxonomy" id="440482"/>
    <lineage>
        <taxon>Bacteria</taxon>
        <taxon>Bacillati</taxon>
        <taxon>Actinomycetota</taxon>
        <taxon>Actinomycetes</taxon>
        <taxon>Micrococcales</taxon>
        <taxon>Promicromonosporaceae</taxon>
        <taxon>Promicromonospora</taxon>
    </lineage>
</organism>
<dbReference type="Gene3D" id="1.10.10.10">
    <property type="entry name" value="Winged helix-like DNA-binding domain superfamily/Winged helix DNA-binding domain"/>
    <property type="match status" value="1"/>
</dbReference>
<dbReference type="RefSeq" id="WP_397400755.1">
    <property type="nucleotide sequence ID" value="NZ_JBIRYI010000001.1"/>
</dbReference>
<protein>
    <submittedName>
        <fullName evidence="3">MarR family winged helix-turn-helix transcriptional regulator</fullName>
    </submittedName>
</protein>
<dbReference type="PANTHER" id="PTHR33164">
    <property type="entry name" value="TRANSCRIPTIONAL REGULATOR, MARR FAMILY"/>
    <property type="match status" value="1"/>
</dbReference>
<feature type="compositionally biased region" description="Pro residues" evidence="1">
    <location>
        <begin position="1"/>
        <end position="10"/>
    </location>
</feature>
<dbReference type="PROSITE" id="PS50995">
    <property type="entry name" value="HTH_MARR_2"/>
    <property type="match status" value="1"/>
</dbReference>
<evidence type="ECO:0000313" key="3">
    <source>
        <dbReference type="EMBL" id="MFI2485561.1"/>
    </source>
</evidence>
<sequence length="189" mass="21225">MVPEPEPIDPSGPSMLDPRVLDPRQEIVQRSGLDEQEVDQVVRVLQGLRDWREAERRMSEASRRYMKLGETDMRTLRFVIAAQYRGETATPGAIAAHLGITSASTTKMLDRLADAGHIRRLPHPTDRRSLAVEVTEETRQIALKSVGRDHAHRFEAAARLNPEEREVVMRFLGELTATENPGDLKAPGE</sequence>
<evidence type="ECO:0000259" key="2">
    <source>
        <dbReference type="PROSITE" id="PS50995"/>
    </source>
</evidence>
<evidence type="ECO:0000256" key="1">
    <source>
        <dbReference type="SAM" id="MobiDB-lite"/>
    </source>
</evidence>
<proteinExistence type="predicted"/>
<evidence type="ECO:0000313" key="4">
    <source>
        <dbReference type="Proteomes" id="UP001611580"/>
    </source>
</evidence>
<keyword evidence="4" id="KW-1185">Reference proteome</keyword>
<dbReference type="InterPro" id="IPR039422">
    <property type="entry name" value="MarR/SlyA-like"/>
</dbReference>
<dbReference type="InterPro" id="IPR000835">
    <property type="entry name" value="HTH_MarR-typ"/>
</dbReference>
<gene>
    <name evidence="3" type="ORF">ACH47X_01570</name>
</gene>
<dbReference type="Proteomes" id="UP001611580">
    <property type="component" value="Unassembled WGS sequence"/>
</dbReference>
<dbReference type="EMBL" id="JBIRYI010000001">
    <property type="protein sequence ID" value="MFI2485561.1"/>
    <property type="molecule type" value="Genomic_DNA"/>
</dbReference>
<dbReference type="PRINTS" id="PR00598">
    <property type="entry name" value="HTHMARR"/>
</dbReference>
<dbReference type="InterPro" id="IPR036390">
    <property type="entry name" value="WH_DNA-bd_sf"/>
</dbReference>
<comment type="caution">
    <text evidence="3">The sequence shown here is derived from an EMBL/GenBank/DDBJ whole genome shotgun (WGS) entry which is preliminary data.</text>
</comment>
<dbReference type="InterPro" id="IPR036388">
    <property type="entry name" value="WH-like_DNA-bd_sf"/>
</dbReference>
<dbReference type="SUPFAM" id="SSF46785">
    <property type="entry name" value="Winged helix' DNA-binding domain"/>
    <property type="match status" value="1"/>
</dbReference>
<name>A0ABW7XDJ4_9MICO</name>
<dbReference type="PANTHER" id="PTHR33164:SF43">
    <property type="entry name" value="HTH-TYPE TRANSCRIPTIONAL REPRESSOR YETL"/>
    <property type="match status" value="1"/>
</dbReference>
<dbReference type="Pfam" id="PF01047">
    <property type="entry name" value="MarR"/>
    <property type="match status" value="1"/>
</dbReference>
<reference evidence="3 4" key="1">
    <citation type="submission" date="2024-10" db="EMBL/GenBank/DDBJ databases">
        <title>The Natural Products Discovery Center: Release of the First 8490 Sequenced Strains for Exploring Actinobacteria Biosynthetic Diversity.</title>
        <authorList>
            <person name="Kalkreuter E."/>
            <person name="Kautsar S.A."/>
            <person name="Yang D."/>
            <person name="Bader C.D."/>
            <person name="Teijaro C.N."/>
            <person name="Fluegel L."/>
            <person name="Davis C.M."/>
            <person name="Simpson J.R."/>
            <person name="Lauterbach L."/>
            <person name="Steele A.D."/>
            <person name="Gui C."/>
            <person name="Meng S."/>
            <person name="Li G."/>
            <person name="Viehrig K."/>
            <person name="Ye F."/>
            <person name="Su P."/>
            <person name="Kiefer A.F."/>
            <person name="Nichols A."/>
            <person name="Cepeda A.J."/>
            <person name="Yan W."/>
            <person name="Fan B."/>
            <person name="Jiang Y."/>
            <person name="Adhikari A."/>
            <person name="Zheng C.-J."/>
            <person name="Schuster L."/>
            <person name="Cowan T.M."/>
            <person name="Smanski M.J."/>
            <person name="Chevrette M.G."/>
            <person name="De Carvalho L.P.S."/>
            <person name="Shen B."/>
        </authorList>
    </citation>
    <scope>NUCLEOTIDE SEQUENCE [LARGE SCALE GENOMIC DNA]</scope>
    <source>
        <strain evidence="3 4">NPDC019481</strain>
    </source>
</reference>
<feature type="region of interest" description="Disordered" evidence="1">
    <location>
        <begin position="1"/>
        <end position="20"/>
    </location>
</feature>
<accession>A0ABW7XDJ4</accession>
<feature type="domain" description="HTH marR-type" evidence="2">
    <location>
        <begin position="34"/>
        <end position="177"/>
    </location>
</feature>